<dbReference type="InterPro" id="IPR050210">
    <property type="entry name" value="tRNA_Adenine-N(6)_MTase"/>
</dbReference>
<dbReference type="Proteomes" id="UP000295673">
    <property type="component" value="Unassembled WGS sequence"/>
</dbReference>
<name>A0A4R1NU07_9RHOB</name>
<comment type="caution">
    <text evidence="4">The sequence shown here is derived from an EMBL/GenBank/DDBJ whole genome shotgun (WGS) entry which is preliminary data.</text>
</comment>
<dbReference type="PROSITE" id="PS00092">
    <property type="entry name" value="N6_MTASE"/>
    <property type="match status" value="1"/>
</dbReference>
<keyword evidence="2" id="KW-0949">S-adenosyl-L-methionine</keyword>
<keyword evidence="1 4" id="KW-0808">Transferase</keyword>
<dbReference type="AlphaFoldDB" id="A0A4R1NU07"/>
<dbReference type="InterPro" id="IPR002052">
    <property type="entry name" value="DNA_methylase_N6_adenine_CS"/>
</dbReference>
<dbReference type="OrthoDB" id="5489421at2"/>
<evidence type="ECO:0000313" key="4">
    <source>
        <dbReference type="EMBL" id="TCL08502.1"/>
    </source>
</evidence>
<dbReference type="SUPFAM" id="SSF53335">
    <property type="entry name" value="S-adenosyl-L-methionine-dependent methyltransferases"/>
    <property type="match status" value="1"/>
</dbReference>
<evidence type="ECO:0000313" key="5">
    <source>
        <dbReference type="Proteomes" id="UP000295673"/>
    </source>
</evidence>
<dbReference type="EMBL" id="SMGR01000001">
    <property type="protein sequence ID" value="TCL08502.1"/>
    <property type="molecule type" value="Genomic_DNA"/>
</dbReference>
<dbReference type="CDD" id="cd02440">
    <property type="entry name" value="AdoMet_MTases"/>
    <property type="match status" value="1"/>
</dbReference>
<reference evidence="4 5" key="1">
    <citation type="submission" date="2019-03" db="EMBL/GenBank/DDBJ databases">
        <title>Genomic Encyclopedia of Archaeal and Bacterial Type Strains, Phase II (KMG-II): from individual species to whole genera.</title>
        <authorList>
            <person name="Goeker M."/>
        </authorList>
    </citation>
    <scope>NUCLEOTIDE SEQUENCE [LARGE SCALE GENOMIC DNA]</scope>
    <source>
        <strain evidence="4 5">DSM 26433</strain>
    </source>
</reference>
<proteinExistence type="predicted"/>
<gene>
    <name evidence="4" type="ORF">BXY66_0539</name>
</gene>
<dbReference type="PANTHER" id="PTHR47739:SF1">
    <property type="entry name" value="TRNA1(VAL) (ADENINE(37)-N6)-METHYLTRANSFERASE"/>
    <property type="match status" value="1"/>
</dbReference>
<dbReference type="InterPro" id="IPR029063">
    <property type="entry name" value="SAM-dependent_MTases_sf"/>
</dbReference>
<feature type="domain" description="Methyltransferase small" evidence="3">
    <location>
        <begin position="31"/>
        <end position="126"/>
    </location>
</feature>
<organism evidence="4 5">
    <name type="scientific">Shimia isoporae</name>
    <dbReference type="NCBI Taxonomy" id="647720"/>
    <lineage>
        <taxon>Bacteria</taxon>
        <taxon>Pseudomonadati</taxon>
        <taxon>Pseudomonadota</taxon>
        <taxon>Alphaproteobacteria</taxon>
        <taxon>Rhodobacterales</taxon>
        <taxon>Roseobacteraceae</taxon>
    </lineage>
</organism>
<evidence type="ECO:0000256" key="2">
    <source>
        <dbReference type="ARBA" id="ARBA00022691"/>
    </source>
</evidence>
<dbReference type="PANTHER" id="PTHR47739">
    <property type="entry name" value="TRNA1(VAL) (ADENINE(37)-N6)-METHYLTRANSFERASE"/>
    <property type="match status" value="1"/>
</dbReference>
<dbReference type="GO" id="GO:0008170">
    <property type="term" value="F:N-methyltransferase activity"/>
    <property type="evidence" value="ECO:0007669"/>
    <property type="project" value="UniProtKB-ARBA"/>
</dbReference>
<protein>
    <submittedName>
        <fullName evidence="4">tRNA1(Val) A37 N6-methylase TrmN6</fullName>
    </submittedName>
</protein>
<dbReference type="Pfam" id="PF05175">
    <property type="entry name" value="MTS"/>
    <property type="match status" value="1"/>
</dbReference>
<dbReference type="RefSeq" id="WP_132858623.1">
    <property type="nucleotide sequence ID" value="NZ_SMGR01000001.1"/>
</dbReference>
<evidence type="ECO:0000256" key="1">
    <source>
        <dbReference type="ARBA" id="ARBA00022603"/>
    </source>
</evidence>
<dbReference type="GO" id="GO:0003676">
    <property type="term" value="F:nucleic acid binding"/>
    <property type="evidence" value="ECO:0007669"/>
    <property type="project" value="InterPro"/>
</dbReference>
<dbReference type="InterPro" id="IPR007848">
    <property type="entry name" value="Small_mtfrase_dom"/>
</dbReference>
<sequence length="253" mass="27192">MIETSENAFLGGRLTLRQPLKGYRAGVDPVLLAATIPAKSGQSVLELGCGVGTALFCLAMRVPELSLAAVEVQPTYAALARENAHANDIVADIREGDLATLPDDFRLRLFDHVIANPPYFDRTASSPAANEGREVAMGEGTALSVWVDVAARRLAPKGYATFIHRAERLPELLMHVGKKLGSIEILPLQARAGRDAGLVVLRARKGGRADFRLCAPVMMHEGARHETDGESYTPEIRSVLRDGAALAFGSNKK</sequence>
<accession>A0A4R1NU07</accession>
<keyword evidence="5" id="KW-1185">Reference proteome</keyword>
<evidence type="ECO:0000259" key="3">
    <source>
        <dbReference type="Pfam" id="PF05175"/>
    </source>
</evidence>
<keyword evidence="1 4" id="KW-0489">Methyltransferase</keyword>
<dbReference type="GO" id="GO:0008757">
    <property type="term" value="F:S-adenosylmethionine-dependent methyltransferase activity"/>
    <property type="evidence" value="ECO:0007669"/>
    <property type="project" value="UniProtKB-ARBA"/>
</dbReference>
<dbReference type="Gene3D" id="3.40.50.150">
    <property type="entry name" value="Vaccinia Virus protein VP39"/>
    <property type="match status" value="1"/>
</dbReference>
<dbReference type="GO" id="GO:0032259">
    <property type="term" value="P:methylation"/>
    <property type="evidence" value="ECO:0007669"/>
    <property type="project" value="UniProtKB-KW"/>
</dbReference>